<feature type="transmembrane region" description="Helical" evidence="6">
    <location>
        <begin position="241"/>
        <end position="261"/>
    </location>
</feature>
<feature type="transmembrane region" description="Helical" evidence="6">
    <location>
        <begin position="12"/>
        <end position="30"/>
    </location>
</feature>
<dbReference type="Proteomes" id="UP000294498">
    <property type="component" value="Unassembled WGS sequence"/>
</dbReference>
<keyword evidence="8" id="KW-1185">Reference proteome</keyword>
<keyword evidence="3 6" id="KW-0812">Transmembrane</keyword>
<keyword evidence="7" id="KW-0808">Transferase</keyword>
<dbReference type="RefSeq" id="WP_133994425.1">
    <property type="nucleotide sequence ID" value="NZ_SODV01000001.1"/>
</dbReference>
<dbReference type="Gene3D" id="1.20.120.1780">
    <property type="entry name" value="UbiA prenyltransferase"/>
    <property type="match status" value="1"/>
</dbReference>
<keyword evidence="4 6" id="KW-1133">Transmembrane helix</keyword>
<dbReference type="GO" id="GO:0016020">
    <property type="term" value="C:membrane"/>
    <property type="evidence" value="ECO:0007669"/>
    <property type="project" value="UniProtKB-SubCell"/>
</dbReference>
<comment type="subcellular location">
    <subcellularLocation>
        <location evidence="1">Membrane</location>
        <topology evidence="1">Multi-pass membrane protein</topology>
    </subcellularLocation>
</comment>
<dbReference type="PANTHER" id="PTHR42723">
    <property type="entry name" value="CHLOROPHYLL SYNTHASE"/>
    <property type="match status" value="1"/>
</dbReference>
<dbReference type="InterPro" id="IPR050475">
    <property type="entry name" value="Prenyltransferase_related"/>
</dbReference>
<dbReference type="OrthoDB" id="9811562at2"/>
<feature type="transmembrane region" description="Helical" evidence="6">
    <location>
        <begin position="118"/>
        <end position="137"/>
    </location>
</feature>
<evidence type="ECO:0000256" key="4">
    <source>
        <dbReference type="ARBA" id="ARBA00022989"/>
    </source>
</evidence>
<evidence type="ECO:0000256" key="5">
    <source>
        <dbReference type="ARBA" id="ARBA00023136"/>
    </source>
</evidence>
<evidence type="ECO:0000256" key="2">
    <source>
        <dbReference type="ARBA" id="ARBA00022475"/>
    </source>
</evidence>
<dbReference type="Pfam" id="PF01040">
    <property type="entry name" value="UbiA"/>
    <property type="match status" value="1"/>
</dbReference>
<protein>
    <submittedName>
        <fullName evidence="7">4-hydroxybenzoate polyprenyltransferase</fullName>
    </submittedName>
</protein>
<evidence type="ECO:0000256" key="6">
    <source>
        <dbReference type="SAM" id="Phobius"/>
    </source>
</evidence>
<dbReference type="EMBL" id="SODV01000001">
    <property type="protein sequence ID" value="TDX01787.1"/>
    <property type="molecule type" value="Genomic_DNA"/>
</dbReference>
<name>A0A4R8DWI8_9BACT</name>
<evidence type="ECO:0000313" key="8">
    <source>
        <dbReference type="Proteomes" id="UP000294498"/>
    </source>
</evidence>
<feature type="transmembrane region" description="Helical" evidence="6">
    <location>
        <begin position="300"/>
        <end position="321"/>
    </location>
</feature>
<dbReference type="PANTHER" id="PTHR42723:SF1">
    <property type="entry name" value="CHLOROPHYLL SYNTHASE, CHLOROPLASTIC"/>
    <property type="match status" value="1"/>
</dbReference>
<accession>A0A4R8DWI8</accession>
<evidence type="ECO:0000256" key="1">
    <source>
        <dbReference type="ARBA" id="ARBA00004141"/>
    </source>
</evidence>
<evidence type="ECO:0000256" key="3">
    <source>
        <dbReference type="ARBA" id="ARBA00022692"/>
    </source>
</evidence>
<sequence length="322" mass="36336">MQTLKAFFRLIRWPNLVIVVLTQFLFYYCVMRPAYTGSGWYPSLGWGRLGLLSFAFMAMAAAGYIINDYFDLNIDLVNKPDRLVVDKYISRRWAIWWHGFLSLIGIVISTYLGFVLKFYLLGLLNLAAVVLLFLYSVSLKRQLLSGNIVVSVLTAWAIGVLLAIGVNDDLLHHLGILPGADPAKPGVNYARFARIGVLYCSFSFIISMIREVIKDMEDTEGDARYGCRTLPIAWGFTTAKVFTGTWIVVLLGALAIVVIYVLQFHMWLSAAYCFFAIIVPLLSVFRGLIRATSSRDFHRLSSLVKVIMLTGILSLLFFKYYA</sequence>
<organism evidence="7 8">
    <name type="scientific">Dinghuibacter silviterrae</name>
    <dbReference type="NCBI Taxonomy" id="1539049"/>
    <lineage>
        <taxon>Bacteria</taxon>
        <taxon>Pseudomonadati</taxon>
        <taxon>Bacteroidota</taxon>
        <taxon>Chitinophagia</taxon>
        <taxon>Chitinophagales</taxon>
        <taxon>Chitinophagaceae</taxon>
        <taxon>Dinghuibacter</taxon>
    </lineage>
</organism>
<dbReference type="InterPro" id="IPR044878">
    <property type="entry name" value="UbiA_sf"/>
</dbReference>
<keyword evidence="5 6" id="KW-0472">Membrane</keyword>
<keyword evidence="2" id="KW-1003">Cell membrane</keyword>
<feature type="transmembrane region" description="Helical" evidence="6">
    <location>
        <begin position="267"/>
        <end position="288"/>
    </location>
</feature>
<dbReference type="AlphaFoldDB" id="A0A4R8DWI8"/>
<proteinExistence type="predicted"/>
<gene>
    <name evidence="7" type="ORF">EDB95_2830</name>
</gene>
<comment type="caution">
    <text evidence="7">The sequence shown here is derived from an EMBL/GenBank/DDBJ whole genome shotgun (WGS) entry which is preliminary data.</text>
</comment>
<feature type="transmembrane region" description="Helical" evidence="6">
    <location>
        <begin position="50"/>
        <end position="72"/>
    </location>
</feature>
<dbReference type="GO" id="GO:0016765">
    <property type="term" value="F:transferase activity, transferring alkyl or aryl (other than methyl) groups"/>
    <property type="evidence" value="ECO:0007669"/>
    <property type="project" value="InterPro"/>
</dbReference>
<feature type="transmembrane region" description="Helical" evidence="6">
    <location>
        <begin position="93"/>
        <end position="112"/>
    </location>
</feature>
<evidence type="ECO:0000313" key="7">
    <source>
        <dbReference type="EMBL" id="TDX01787.1"/>
    </source>
</evidence>
<reference evidence="7 8" key="1">
    <citation type="submission" date="2019-03" db="EMBL/GenBank/DDBJ databases">
        <title>Genomic Encyclopedia of Type Strains, Phase IV (KMG-IV): sequencing the most valuable type-strain genomes for metagenomic binning, comparative biology and taxonomic classification.</title>
        <authorList>
            <person name="Goeker M."/>
        </authorList>
    </citation>
    <scope>NUCLEOTIDE SEQUENCE [LARGE SCALE GENOMIC DNA]</scope>
    <source>
        <strain evidence="7 8">DSM 100059</strain>
    </source>
</reference>
<dbReference type="Gene3D" id="1.10.357.140">
    <property type="entry name" value="UbiA prenyltransferase"/>
    <property type="match status" value="1"/>
</dbReference>
<dbReference type="InterPro" id="IPR000537">
    <property type="entry name" value="UbiA_prenyltransferase"/>
</dbReference>
<feature type="transmembrane region" description="Helical" evidence="6">
    <location>
        <begin position="186"/>
        <end position="206"/>
    </location>
</feature>
<dbReference type="CDD" id="cd13961">
    <property type="entry name" value="PT_UbiA_DGGGPS"/>
    <property type="match status" value="1"/>
</dbReference>
<feature type="transmembrane region" description="Helical" evidence="6">
    <location>
        <begin position="144"/>
        <end position="166"/>
    </location>
</feature>